<sequence>MTTEISAEMKQRAYDYYSRHPEVTIKSIALFLDISTETFYRLRRAWSWPPRAELLAPASNVAPDDETTELRPKTSAVRRSSLHEAALSLANATRSRIKALVKEQKRDATLDHDKTARTLASYAKTLIAAQALLEQESDTLDETGPFDHAQGRSIHDLRDELARHLERLVAEEEACGGDGLLA</sequence>
<comment type="caution">
    <text evidence="1">The sequence shown here is derived from an EMBL/GenBank/DDBJ whole genome shotgun (WGS) entry which is preliminary data.</text>
</comment>
<organism evidence="1 2">
    <name type="scientific">Microvirga puerhi</name>
    <dbReference type="NCBI Taxonomy" id="2876078"/>
    <lineage>
        <taxon>Bacteria</taxon>
        <taxon>Pseudomonadati</taxon>
        <taxon>Pseudomonadota</taxon>
        <taxon>Alphaproteobacteria</taxon>
        <taxon>Hyphomicrobiales</taxon>
        <taxon>Methylobacteriaceae</taxon>
        <taxon>Microvirga</taxon>
    </lineage>
</organism>
<accession>A0ABS7VLI2</accession>
<dbReference type="Proteomes" id="UP000704176">
    <property type="component" value="Unassembled WGS sequence"/>
</dbReference>
<dbReference type="RefSeq" id="WP_224312715.1">
    <property type="nucleotide sequence ID" value="NZ_JAIRBM010000005.1"/>
</dbReference>
<reference evidence="1 2" key="1">
    <citation type="submission" date="2021-09" db="EMBL/GenBank/DDBJ databases">
        <title>The complete genome sequence of a new microorganism.</title>
        <authorList>
            <person name="Zi Z."/>
        </authorList>
    </citation>
    <scope>NUCLEOTIDE SEQUENCE [LARGE SCALE GENOMIC DNA]</scope>
    <source>
        <strain evidence="1 2">WGZ8</strain>
    </source>
</reference>
<proteinExistence type="predicted"/>
<gene>
    <name evidence="1" type="ORF">K9B37_08835</name>
</gene>
<evidence type="ECO:0000313" key="1">
    <source>
        <dbReference type="EMBL" id="MBZ6076393.1"/>
    </source>
</evidence>
<protein>
    <submittedName>
        <fullName evidence="1">Uncharacterized protein</fullName>
    </submittedName>
</protein>
<keyword evidence="2" id="KW-1185">Reference proteome</keyword>
<name>A0ABS7VLI2_9HYPH</name>
<evidence type="ECO:0000313" key="2">
    <source>
        <dbReference type="Proteomes" id="UP000704176"/>
    </source>
</evidence>
<dbReference type="EMBL" id="JAIRBM010000005">
    <property type="protein sequence ID" value="MBZ6076393.1"/>
    <property type="molecule type" value="Genomic_DNA"/>
</dbReference>